<dbReference type="OrthoDB" id="9812701at2"/>
<evidence type="ECO:0000256" key="1">
    <source>
        <dbReference type="ARBA" id="ARBA00004651"/>
    </source>
</evidence>
<keyword evidence="6 7" id="KW-0472">Membrane</keyword>
<evidence type="ECO:0000313" key="9">
    <source>
        <dbReference type="EMBL" id="KJL17406.1"/>
    </source>
</evidence>
<dbReference type="Proteomes" id="UP000033448">
    <property type="component" value="Unassembled WGS sequence"/>
</dbReference>
<keyword evidence="3" id="KW-1003">Cell membrane</keyword>
<dbReference type="SUPFAM" id="SSF161098">
    <property type="entry name" value="MetI-like"/>
    <property type="match status" value="1"/>
</dbReference>
<dbReference type="Pfam" id="PF00528">
    <property type="entry name" value="BPD_transp_1"/>
    <property type="match status" value="1"/>
</dbReference>
<accession>A0A0F0KDQ8</accession>
<keyword evidence="5 7" id="KW-1133">Transmembrane helix</keyword>
<evidence type="ECO:0000256" key="2">
    <source>
        <dbReference type="ARBA" id="ARBA00022448"/>
    </source>
</evidence>
<protein>
    <submittedName>
        <fullName evidence="9">Glutathione transport system permease protein GsiD</fullName>
    </submittedName>
</protein>
<organism evidence="9 10">
    <name type="scientific">Microbacterium azadirachtae</name>
    <dbReference type="NCBI Taxonomy" id="582680"/>
    <lineage>
        <taxon>Bacteria</taxon>
        <taxon>Bacillati</taxon>
        <taxon>Actinomycetota</taxon>
        <taxon>Actinomycetes</taxon>
        <taxon>Micrococcales</taxon>
        <taxon>Microbacteriaceae</taxon>
        <taxon>Microbacterium</taxon>
    </lineage>
</organism>
<dbReference type="GO" id="GO:0005886">
    <property type="term" value="C:plasma membrane"/>
    <property type="evidence" value="ECO:0007669"/>
    <property type="project" value="UniProtKB-SubCell"/>
</dbReference>
<feature type="transmembrane region" description="Helical" evidence="7">
    <location>
        <begin position="236"/>
        <end position="261"/>
    </location>
</feature>
<dbReference type="PROSITE" id="PS51318">
    <property type="entry name" value="TAT"/>
    <property type="match status" value="1"/>
</dbReference>
<dbReference type="Gene3D" id="1.10.3720.10">
    <property type="entry name" value="MetI-like"/>
    <property type="match status" value="1"/>
</dbReference>
<dbReference type="RefSeq" id="WP_045252288.1">
    <property type="nucleotide sequence ID" value="NZ_JYIT01000086.1"/>
</dbReference>
<feature type="domain" description="ABC transmembrane type-1" evidence="8">
    <location>
        <begin position="69"/>
        <end position="258"/>
    </location>
</feature>
<dbReference type="EMBL" id="JYIT01000086">
    <property type="protein sequence ID" value="KJL17406.1"/>
    <property type="molecule type" value="Genomic_DNA"/>
</dbReference>
<dbReference type="PATRIC" id="fig|582680.7.peg.3709"/>
<dbReference type="PROSITE" id="PS50928">
    <property type="entry name" value="ABC_TM1"/>
    <property type="match status" value="1"/>
</dbReference>
<evidence type="ECO:0000256" key="4">
    <source>
        <dbReference type="ARBA" id="ARBA00022692"/>
    </source>
</evidence>
<dbReference type="AlphaFoldDB" id="A0A0F0KDQ8"/>
<dbReference type="CDD" id="cd06261">
    <property type="entry name" value="TM_PBP2"/>
    <property type="match status" value="1"/>
</dbReference>
<sequence>MTALRRALLVLALLVLALVVLAALAPGLLAPADPVQTHVRDALLPPGPGHPFGTDQSGRDVYARVVHGAGRSLGIGLLATVLALVTGLLVGSAAGIAPRVVDVALMRTNDVLMAFPEFLLALVVVAILGPGTANVAIGVTLAAIPVYVRLARAQTQVLRRAEHVEAARILGVGAFTAFRRHVAPGVLGSLSVLATIGLGSSILAAAGLSFLGLGPTEPAPEWGLMLAGGRNVLGQAWWIAVFPGVAIMLAVLSATFLGRALRARAEGRRG</sequence>
<evidence type="ECO:0000313" key="10">
    <source>
        <dbReference type="Proteomes" id="UP000033448"/>
    </source>
</evidence>
<dbReference type="InterPro" id="IPR006311">
    <property type="entry name" value="TAT_signal"/>
</dbReference>
<comment type="subcellular location">
    <subcellularLocation>
        <location evidence="1 7">Cell membrane</location>
        <topology evidence="1 7">Multi-pass membrane protein</topology>
    </subcellularLocation>
</comment>
<feature type="transmembrane region" description="Helical" evidence="7">
    <location>
        <begin position="73"/>
        <end position="97"/>
    </location>
</feature>
<keyword evidence="4 7" id="KW-0812">Transmembrane</keyword>
<evidence type="ECO:0000256" key="7">
    <source>
        <dbReference type="RuleBase" id="RU363032"/>
    </source>
</evidence>
<evidence type="ECO:0000256" key="6">
    <source>
        <dbReference type="ARBA" id="ARBA00023136"/>
    </source>
</evidence>
<evidence type="ECO:0000256" key="3">
    <source>
        <dbReference type="ARBA" id="ARBA00022475"/>
    </source>
</evidence>
<feature type="transmembrane region" description="Helical" evidence="7">
    <location>
        <begin position="109"/>
        <end position="127"/>
    </location>
</feature>
<comment type="caution">
    <text evidence="9">The sequence shown here is derived from an EMBL/GenBank/DDBJ whole genome shotgun (WGS) entry which is preliminary data.</text>
</comment>
<comment type="similarity">
    <text evidence="7">Belongs to the binding-protein-dependent transport system permease family.</text>
</comment>
<evidence type="ECO:0000256" key="5">
    <source>
        <dbReference type="ARBA" id="ARBA00022989"/>
    </source>
</evidence>
<dbReference type="PANTHER" id="PTHR43386:SF1">
    <property type="entry name" value="D,D-DIPEPTIDE TRANSPORT SYSTEM PERMEASE PROTEIN DDPC-RELATED"/>
    <property type="match status" value="1"/>
</dbReference>
<dbReference type="PANTHER" id="PTHR43386">
    <property type="entry name" value="OLIGOPEPTIDE TRANSPORT SYSTEM PERMEASE PROTEIN APPC"/>
    <property type="match status" value="1"/>
</dbReference>
<keyword evidence="10" id="KW-1185">Reference proteome</keyword>
<dbReference type="GO" id="GO:0055085">
    <property type="term" value="P:transmembrane transport"/>
    <property type="evidence" value="ECO:0007669"/>
    <property type="project" value="InterPro"/>
</dbReference>
<evidence type="ECO:0000259" key="8">
    <source>
        <dbReference type="PROSITE" id="PS50928"/>
    </source>
</evidence>
<name>A0A0F0KDQ8_9MICO</name>
<feature type="transmembrane region" description="Helical" evidence="7">
    <location>
        <begin position="133"/>
        <end position="150"/>
    </location>
</feature>
<keyword evidence="2 7" id="KW-0813">Transport</keyword>
<dbReference type="InterPro" id="IPR035906">
    <property type="entry name" value="MetI-like_sf"/>
</dbReference>
<dbReference type="InterPro" id="IPR050366">
    <property type="entry name" value="BP-dependent_transpt_permease"/>
</dbReference>
<dbReference type="InterPro" id="IPR000515">
    <property type="entry name" value="MetI-like"/>
</dbReference>
<feature type="transmembrane region" description="Helical" evidence="7">
    <location>
        <begin position="186"/>
        <end position="216"/>
    </location>
</feature>
<gene>
    <name evidence="9" type="primary">gsiD_5</name>
    <name evidence="9" type="ORF">RL72_03652</name>
</gene>
<proteinExistence type="inferred from homology"/>
<reference evidence="9 10" key="1">
    <citation type="submission" date="2015-02" db="EMBL/GenBank/DDBJ databases">
        <title>Draft genome sequences of ten Microbacterium spp. with emphasis on heavy metal contaminated environments.</title>
        <authorList>
            <person name="Corretto E."/>
        </authorList>
    </citation>
    <scope>NUCLEOTIDE SEQUENCE [LARGE SCALE GENOMIC DNA]</scope>
    <source>
        <strain evidence="9 10">DSM 23848</strain>
    </source>
</reference>